<evidence type="ECO:0000256" key="13">
    <source>
        <dbReference type="ARBA" id="ARBA00077842"/>
    </source>
</evidence>
<dbReference type="GO" id="GO:0033164">
    <property type="term" value="F:initiation-specific glycolipid 1,6-alpha-mannosyltransferase activity"/>
    <property type="evidence" value="ECO:0007669"/>
    <property type="project" value="UniProtKB-ARBA"/>
</dbReference>
<comment type="caution">
    <text evidence="18">The sequence shown here is derived from an EMBL/GenBank/DDBJ whole genome shotgun (WGS) entry which is preliminary data.</text>
</comment>
<dbReference type="STRING" id="1894.ADK78_11230"/>
<dbReference type="Proteomes" id="UP000037395">
    <property type="component" value="Unassembled WGS sequence"/>
</dbReference>
<organism evidence="18 19">
    <name type="scientific">Kitasatospora aureofaciens</name>
    <name type="common">Streptomyces aureofaciens</name>
    <dbReference type="NCBI Taxonomy" id="1894"/>
    <lineage>
        <taxon>Bacteria</taxon>
        <taxon>Bacillati</taxon>
        <taxon>Actinomycetota</taxon>
        <taxon>Actinomycetes</taxon>
        <taxon>Kitasatosporales</taxon>
        <taxon>Streptomycetaceae</taxon>
        <taxon>Kitasatospora</taxon>
    </lineage>
</organism>
<gene>
    <name evidence="17" type="ORF">GCM10010502_10090</name>
    <name evidence="18" type="ORF">HS99_0033060</name>
</gene>
<accession>A0A8H9HEH5</accession>
<dbReference type="FunFam" id="3.40.50.2000:FF:000069">
    <property type="entry name" value="Alpha-(1-6)-phosphatidylinositol monomannoside mannosyltransferase"/>
    <property type="match status" value="1"/>
</dbReference>
<evidence type="ECO:0000256" key="7">
    <source>
        <dbReference type="ARBA" id="ARBA00051960"/>
    </source>
</evidence>
<feature type="domain" description="Glycosyltransferase subfamily 4-like N-terminal" evidence="16">
    <location>
        <begin position="15"/>
        <end position="174"/>
    </location>
</feature>
<reference evidence="18" key="4">
    <citation type="submission" date="2016-08" db="EMBL/GenBank/DDBJ databases">
        <title>Sequencing, Assembly and Comparative Genomics of S. aureofaciens ATCC 10762.</title>
        <authorList>
            <person name="Gradnigo J.S."/>
            <person name="Johnson N."/>
            <person name="Somerville G.A."/>
        </authorList>
    </citation>
    <scope>NUCLEOTIDE SEQUENCE [LARGE SCALE GENOMIC DNA]</scope>
    <source>
        <strain evidence="18">ATCC 10762</strain>
    </source>
</reference>
<dbReference type="InterPro" id="IPR001296">
    <property type="entry name" value="Glyco_trans_1"/>
</dbReference>
<sequence>MHRTLIVTNDFPPRPGGIQAFVHNMAVRQPAGSVVVYASTWRDGTEVRRFDAEQPFPVIRDRTKVMVPTPRVTRRAAEILRAEKCESVWFGAAAPLGLMAPALRRAGAGRLLGMTHGHEAAWAQLPGSRQLLRRIGAGTDVLTYLGEYTRSRIAAAVGPRAAGRMVQLPPGVDESTFHPASGGAEVRRRLGLADRPVVVCVSRLVPRKGQDTLIEAMPQILADVPDAVLLIVGGGPYRADLEKLADARGVRASVRFTGSVPWEELPAHYGAGDVFAMPCRTRRGGLDVEGLGIVYLEASATGLPVVAGDSGGAPDAVLEGETGYVVPGGSAEAAAERIVRLLGDEELRRRMGEAGRRWVERSWRWDLLAGRLTSLLAG</sequence>
<keyword evidence="5 18" id="KW-0808">Transferase</keyword>
<reference evidence="17" key="1">
    <citation type="journal article" date="2014" name="Int. J. Syst. Evol. Microbiol.">
        <title>Complete genome sequence of Corynebacterium casei LMG S-19264T (=DSM 44701T), isolated from a smear-ripened cheese.</title>
        <authorList>
            <consortium name="US DOE Joint Genome Institute (JGI-PGF)"/>
            <person name="Walter F."/>
            <person name="Albersmeier A."/>
            <person name="Kalinowski J."/>
            <person name="Ruckert C."/>
        </authorList>
    </citation>
    <scope>NUCLEOTIDE SEQUENCE</scope>
    <source>
        <strain evidence="17">JCM 4434</strain>
    </source>
</reference>
<dbReference type="CDD" id="cd03801">
    <property type="entry name" value="GT4_PimA-like"/>
    <property type="match status" value="1"/>
</dbReference>
<evidence type="ECO:0000256" key="9">
    <source>
        <dbReference type="ARBA" id="ARBA00060651"/>
    </source>
</evidence>
<dbReference type="InterPro" id="IPR028098">
    <property type="entry name" value="Glyco_trans_4-like_N"/>
</dbReference>
<dbReference type="GO" id="GO:0043750">
    <property type="term" value="F:phosphatidylinositol alpha-mannosyltransferase activity"/>
    <property type="evidence" value="ECO:0007669"/>
    <property type="project" value="UniProtKB-ARBA"/>
</dbReference>
<dbReference type="AlphaFoldDB" id="A0A1E7N3L7"/>
<accession>A0A1E7N3L7</accession>
<dbReference type="OrthoDB" id="9808602at2"/>
<dbReference type="PANTHER" id="PTHR45947">
    <property type="entry name" value="SULFOQUINOVOSYL TRANSFERASE SQD2"/>
    <property type="match status" value="1"/>
</dbReference>
<evidence type="ECO:0000313" key="17">
    <source>
        <dbReference type="EMBL" id="GGU61364.1"/>
    </source>
</evidence>
<comment type="pathway">
    <text evidence="1">Lipid metabolism.</text>
</comment>
<evidence type="ECO:0000313" key="18">
    <source>
        <dbReference type="EMBL" id="OEV35291.1"/>
    </source>
</evidence>
<dbReference type="RefSeq" id="WP_030282805.1">
    <property type="nucleotide sequence ID" value="NZ_BMUB01000002.1"/>
</dbReference>
<dbReference type="EMBL" id="BMUB01000002">
    <property type="protein sequence ID" value="GGU61364.1"/>
    <property type="molecule type" value="Genomic_DNA"/>
</dbReference>
<dbReference type="FunFam" id="3.40.50.2000:FF:000115">
    <property type="entry name" value="Alpha-(1-6)-phosphatidylinositol monomannoside mannosyltransferase"/>
    <property type="match status" value="1"/>
</dbReference>
<evidence type="ECO:0000259" key="16">
    <source>
        <dbReference type="Pfam" id="PF13439"/>
    </source>
</evidence>
<dbReference type="SUPFAM" id="SSF53756">
    <property type="entry name" value="UDP-Glycosyltransferase/glycogen phosphorylase"/>
    <property type="match status" value="1"/>
</dbReference>
<keyword evidence="6" id="KW-0443">Lipid metabolism</keyword>
<evidence type="ECO:0000259" key="15">
    <source>
        <dbReference type="Pfam" id="PF00534"/>
    </source>
</evidence>
<evidence type="ECO:0000256" key="6">
    <source>
        <dbReference type="ARBA" id="ARBA00023098"/>
    </source>
</evidence>
<dbReference type="Proteomes" id="UP000610124">
    <property type="component" value="Unassembled WGS sequence"/>
</dbReference>
<dbReference type="PANTHER" id="PTHR45947:SF3">
    <property type="entry name" value="SULFOQUINOVOSYL TRANSFERASE SQD2"/>
    <property type="match status" value="1"/>
</dbReference>
<dbReference type="GO" id="GO:0016020">
    <property type="term" value="C:membrane"/>
    <property type="evidence" value="ECO:0007669"/>
    <property type="project" value="GOC"/>
</dbReference>
<keyword evidence="4 18" id="KW-0328">Glycosyltransferase</keyword>
<keyword evidence="19" id="KW-1185">Reference proteome</keyword>
<reference evidence="18 19" key="2">
    <citation type="submission" date="2014-07" db="EMBL/GenBank/DDBJ databases">
        <authorList>
            <person name="Zhang J.E."/>
            <person name="Yang H."/>
            <person name="Guo J."/>
            <person name="Deng Z."/>
            <person name="Luo H."/>
            <person name="Luo M."/>
            <person name="Zhao B."/>
        </authorList>
    </citation>
    <scope>NUCLEOTIDE SEQUENCE [LARGE SCALE GENOMIC DNA]</scope>
    <source>
        <strain evidence="18">ATCC 10762</strain>
        <strain evidence="19">ATCC 10762 / DSM 40127 / CCM 3239 / JCM 4008 / LMG 5968 / NBRC 12843 / NCIMB 8234 / A-377</strain>
    </source>
</reference>
<dbReference type="GO" id="GO:0009247">
    <property type="term" value="P:glycolipid biosynthetic process"/>
    <property type="evidence" value="ECO:0007669"/>
    <property type="project" value="UniProtKB-ARBA"/>
</dbReference>
<dbReference type="GeneID" id="97484177"/>
<keyword evidence="3" id="KW-0444">Lipid biosynthesis</keyword>
<evidence type="ECO:0000256" key="11">
    <source>
        <dbReference type="ARBA" id="ARBA00075163"/>
    </source>
</evidence>
<comment type="pathway">
    <text evidence="9">Phospholipid metabolism; phosphatidylinositol metabolism.</text>
</comment>
<evidence type="ECO:0000256" key="12">
    <source>
        <dbReference type="ARBA" id="ARBA00076875"/>
    </source>
</evidence>
<dbReference type="Gene3D" id="3.40.50.2000">
    <property type="entry name" value="Glycogen Phosphorylase B"/>
    <property type="match status" value="2"/>
</dbReference>
<reference evidence="17" key="5">
    <citation type="submission" date="2020-09" db="EMBL/GenBank/DDBJ databases">
        <authorList>
            <person name="Sun Q."/>
            <person name="Ohkuma M."/>
        </authorList>
    </citation>
    <scope>NUCLEOTIDE SEQUENCE</scope>
    <source>
        <strain evidence="17">JCM 4434</strain>
    </source>
</reference>
<protein>
    <recommendedName>
        <fullName evidence="10">phosphatidyl-myo-inositol dimannoside synthase</fullName>
        <ecNumber evidence="10">2.4.1.346</ecNumber>
    </recommendedName>
    <alternativeName>
        <fullName evidence="11">Alpha-D-mannose-alpha-(1-6)-phosphatidylmyo-inositol-mannosyltransferase</fullName>
    </alternativeName>
    <alternativeName>
        <fullName evidence="14">Alpha-mannosyltransferase</fullName>
    </alternativeName>
    <alternativeName>
        <fullName evidence="13">Guanosine diphosphomannose-phosphatidyl-inositol alpha-mannosyltransferase</fullName>
    </alternativeName>
    <alternativeName>
        <fullName evidence="12">Phosphatidylinositol alpha-mannosyltransferase</fullName>
    </alternativeName>
</protein>
<evidence type="ECO:0000256" key="5">
    <source>
        <dbReference type="ARBA" id="ARBA00022679"/>
    </source>
</evidence>
<comment type="catalytic activity">
    <reaction evidence="8">
        <text>a 1,2-diacyl-sn-glycero-3-phospho-[alpha-D-mannopyranosyl-(1&lt;-&gt;6)-D-myo-inositol] + GDP-alpha-D-mannose = a 2,6-O-bis(alpha-D-mannopyranosyl)-1-phosphatidyl-1D-myo-inositol + GDP + H(+)</text>
        <dbReference type="Rhea" id="RHEA:52440"/>
        <dbReference type="ChEBI" id="CHEBI:15378"/>
        <dbReference type="ChEBI" id="CHEBI:57527"/>
        <dbReference type="ChEBI" id="CHEBI:58189"/>
        <dbReference type="ChEBI" id="CHEBI:87673"/>
        <dbReference type="ChEBI" id="CHEBI:136624"/>
        <dbReference type="EC" id="2.4.1.346"/>
    </reaction>
</comment>
<dbReference type="Pfam" id="PF00534">
    <property type="entry name" value="Glycos_transf_1"/>
    <property type="match status" value="1"/>
</dbReference>
<dbReference type="Pfam" id="PF13439">
    <property type="entry name" value="Glyco_transf_4"/>
    <property type="match status" value="1"/>
</dbReference>
<evidence type="ECO:0000256" key="3">
    <source>
        <dbReference type="ARBA" id="ARBA00022516"/>
    </source>
</evidence>
<evidence type="ECO:0000256" key="8">
    <source>
        <dbReference type="ARBA" id="ARBA00052876"/>
    </source>
</evidence>
<feature type="domain" description="Glycosyl transferase family 1" evidence="15">
    <location>
        <begin position="187"/>
        <end position="358"/>
    </location>
</feature>
<name>A0A1E7N3L7_KITAU</name>
<proteinExistence type="inferred from homology"/>
<evidence type="ECO:0000256" key="1">
    <source>
        <dbReference type="ARBA" id="ARBA00005189"/>
    </source>
</evidence>
<dbReference type="EMBL" id="JPRF03000036">
    <property type="protein sequence ID" value="OEV35291.1"/>
    <property type="molecule type" value="Genomic_DNA"/>
</dbReference>
<evidence type="ECO:0000256" key="10">
    <source>
        <dbReference type="ARBA" id="ARBA00066957"/>
    </source>
</evidence>
<evidence type="ECO:0000256" key="4">
    <source>
        <dbReference type="ARBA" id="ARBA00022676"/>
    </source>
</evidence>
<evidence type="ECO:0000256" key="2">
    <source>
        <dbReference type="ARBA" id="ARBA00009481"/>
    </source>
</evidence>
<dbReference type="EC" id="2.4.1.346" evidence="10"/>
<dbReference type="InterPro" id="IPR050194">
    <property type="entry name" value="Glycosyltransferase_grp1"/>
</dbReference>
<comment type="similarity">
    <text evidence="2">Belongs to the glycosyltransferase group 1 family. Glycosyltransferase 4 subfamily.</text>
</comment>
<reference evidence="19" key="3">
    <citation type="submission" date="2016-08" db="EMBL/GenBank/DDBJ databases">
        <title>Sequencing, assembly and comparative genomics of S. aureofaciens ATCC 10762.</title>
        <authorList>
            <person name="Gradnigo J.S."/>
            <person name="Johnson N."/>
            <person name="Somerville G.A."/>
        </authorList>
    </citation>
    <scope>NUCLEOTIDE SEQUENCE [LARGE SCALE GENOMIC DNA]</scope>
    <source>
        <strain evidence="19">ATCC 10762 / DSM 40127 / CCM 3239 / JCM 4008 / LMG 5968 / NBRC 12843 / NCIMB 8234 / A-377</strain>
    </source>
</reference>
<evidence type="ECO:0000313" key="19">
    <source>
        <dbReference type="Proteomes" id="UP000037395"/>
    </source>
</evidence>
<evidence type="ECO:0000256" key="14">
    <source>
        <dbReference type="ARBA" id="ARBA00079381"/>
    </source>
</evidence>
<comment type="catalytic activity">
    <reaction evidence="7">
        <text>a 1,2-diacyl-sn-glycero-3-phospho-[alpha-D-6-acyl-mannopyranosyl-(1&lt;-&gt;6)-D-myo-inositol] + GDP-alpha-D-mannose = a 2-O-(alpha-D-mannosyl)-6-O-(6-O-acyl-alpha-D-mannosyl)-1-phosphatidyl-1D-myo-inositol + GDP + H(+)</text>
        <dbReference type="Rhea" id="RHEA:52444"/>
        <dbReference type="ChEBI" id="CHEBI:15378"/>
        <dbReference type="ChEBI" id="CHEBI:57527"/>
        <dbReference type="ChEBI" id="CHEBI:58189"/>
        <dbReference type="ChEBI" id="CHEBI:88053"/>
        <dbReference type="ChEBI" id="CHEBI:136625"/>
        <dbReference type="EC" id="2.4.1.346"/>
    </reaction>
</comment>